<keyword evidence="1" id="KW-0812">Transmembrane</keyword>
<feature type="transmembrane region" description="Helical" evidence="1">
    <location>
        <begin position="6"/>
        <end position="24"/>
    </location>
</feature>
<evidence type="ECO:0000313" key="2">
    <source>
        <dbReference type="EMBL" id="QHT78958.1"/>
    </source>
</evidence>
<name>A0A6C0HED4_9ZZZZ</name>
<protein>
    <submittedName>
        <fullName evidence="2">Uncharacterized protein</fullName>
    </submittedName>
</protein>
<evidence type="ECO:0000256" key="1">
    <source>
        <dbReference type="SAM" id="Phobius"/>
    </source>
</evidence>
<organism evidence="2">
    <name type="scientific">viral metagenome</name>
    <dbReference type="NCBI Taxonomy" id="1070528"/>
    <lineage>
        <taxon>unclassified sequences</taxon>
        <taxon>metagenomes</taxon>
        <taxon>organismal metagenomes</taxon>
    </lineage>
</organism>
<dbReference type="EMBL" id="MN739943">
    <property type="protein sequence ID" value="QHT78958.1"/>
    <property type="molecule type" value="Genomic_DNA"/>
</dbReference>
<sequence length="278" mass="31641">MDILVLLVSIVALGYIVFYVSTLYKKEEGYKSCENCETVLDTTTNTQRPYVTTETSRGDFEQDFIYQNEGGRDTEREAINLAKQKFPFDWSQLPPDSSLFQAQQAMFAKNPSTKAAPFKSATYKNIESIKILPPDEESENNAEADALKQYAPKKFKSMNVSDEKDVNKLIQSIYGEKGFIAKVAKKANNVYEIYELQEKNPKIVWENEIQASIQDNELNSKVDPSEMLVIPSVVDDVQSGLVHHGSGEKTRLQKREYNDYNPNLEGIFGPKMVWQQYG</sequence>
<keyword evidence="1" id="KW-1133">Transmembrane helix</keyword>
<keyword evidence="1" id="KW-0472">Membrane</keyword>
<proteinExistence type="predicted"/>
<accession>A0A6C0HED4</accession>
<dbReference type="AlphaFoldDB" id="A0A6C0HED4"/>
<reference evidence="2" key="1">
    <citation type="journal article" date="2020" name="Nature">
        <title>Giant virus diversity and host interactions through global metagenomics.</title>
        <authorList>
            <person name="Schulz F."/>
            <person name="Roux S."/>
            <person name="Paez-Espino D."/>
            <person name="Jungbluth S."/>
            <person name="Walsh D.A."/>
            <person name="Denef V.J."/>
            <person name="McMahon K.D."/>
            <person name="Konstantinidis K.T."/>
            <person name="Eloe-Fadrosh E.A."/>
            <person name="Kyrpides N.C."/>
            <person name="Woyke T."/>
        </authorList>
    </citation>
    <scope>NUCLEOTIDE SEQUENCE</scope>
    <source>
        <strain evidence="2">GVMAG-M-3300023179-97</strain>
    </source>
</reference>